<feature type="region of interest" description="Disordered" evidence="10">
    <location>
        <begin position="517"/>
        <end position="592"/>
    </location>
</feature>
<reference evidence="11" key="1">
    <citation type="journal article" date="2019" name="Environ. Microbiol.">
        <title>Fungal ecological strategies reflected in gene transcription - a case study of two litter decomposers.</title>
        <authorList>
            <person name="Barbi F."/>
            <person name="Kohler A."/>
            <person name="Barry K."/>
            <person name="Baskaran P."/>
            <person name="Daum C."/>
            <person name="Fauchery L."/>
            <person name="Ihrmark K."/>
            <person name="Kuo A."/>
            <person name="LaButti K."/>
            <person name="Lipzen A."/>
            <person name="Morin E."/>
            <person name="Grigoriev I.V."/>
            <person name="Henrissat B."/>
            <person name="Lindahl B."/>
            <person name="Martin F."/>
        </authorList>
    </citation>
    <scope>NUCLEOTIDE SEQUENCE</scope>
    <source>
        <strain evidence="11">JB14</strain>
    </source>
</reference>
<dbReference type="Pfam" id="PF16969">
    <property type="entry name" value="SRP68"/>
    <property type="match status" value="2"/>
</dbReference>
<dbReference type="EMBL" id="ML769944">
    <property type="protein sequence ID" value="KAE9385800.1"/>
    <property type="molecule type" value="Genomic_DNA"/>
</dbReference>
<protein>
    <recommendedName>
        <fullName evidence="9">Signal recognition particle subunit SRP68</fullName>
    </recommendedName>
</protein>
<keyword evidence="5" id="KW-0694">RNA-binding</keyword>
<dbReference type="GO" id="GO:0005047">
    <property type="term" value="F:signal recognition particle binding"/>
    <property type="evidence" value="ECO:0007669"/>
    <property type="project" value="InterPro"/>
</dbReference>
<dbReference type="InterPro" id="IPR026258">
    <property type="entry name" value="SRP68"/>
</dbReference>
<dbReference type="OrthoDB" id="10255118at2759"/>
<evidence type="ECO:0000313" key="12">
    <source>
        <dbReference type="Proteomes" id="UP000799118"/>
    </source>
</evidence>
<gene>
    <name evidence="11" type="ORF">BT96DRAFT_928631</name>
</gene>
<keyword evidence="6" id="KW-0733">Signal recognition particle</keyword>
<dbReference type="GO" id="GO:0005786">
    <property type="term" value="C:signal recognition particle, endoplasmic reticulum targeting"/>
    <property type="evidence" value="ECO:0007669"/>
    <property type="project" value="UniProtKB-KW"/>
</dbReference>
<sequence>MTHGKGREFKKLPSLTSANLESIKPAHLELLLLESERAWAYAMELNGKADAEVDSGSKFRHHSTGRFRPSLLPPPPLISAHDLLEATAYTLLLNGRFLLSREDHEDALSQLCVARYVLDLLASHAQTSRDHALAVLWIDQVGPLIRWSAHQMGRAKAYDVDAIVRDVAPKHIGDLVEGWDGVLAKFKEEGDQTTSSTLKGKGGKAGKLDSSKLMWEGEVVPVRNPELVDVLLRVQGAEEKLSSSKQDSKTPSKSKGKGGKKAAVAAYDAVLAALSDAEDVARKLNEAQKSSSSTFPADSSGGQSGTGQARDMHFVHTYIVYRLLSKRIQRDLLLVDAVDPRLHPALIKLLDTILQSLAQMRTLSIVDDSPELSASVEGRVEWTKARRCLTLSLCYGSPPNTKDAKYAEALILLQHAGVHLRSARQGGLDTIESDSAEDPNAGVNEFYPLTKSGVDALDNSVARLGTEYKRAWMDKGVVGAEGEDGKKTKKPTFFNIALNYAVDLDDPVLMGRLRERAGKAPVPTPAPPSQRPGSDARVAPTPKTPAAAKGKTLEDNISRSGTPEPKPAAANSNSGRGSGGLSGLLGGWWGRS</sequence>
<dbReference type="GO" id="GO:0006614">
    <property type="term" value="P:SRP-dependent cotranslational protein targeting to membrane"/>
    <property type="evidence" value="ECO:0007669"/>
    <property type="project" value="InterPro"/>
</dbReference>
<evidence type="ECO:0000313" key="11">
    <source>
        <dbReference type="EMBL" id="KAE9385800.1"/>
    </source>
</evidence>
<evidence type="ECO:0000256" key="5">
    <source>
        <dbReference type="ARBA" id="ARBA00022884"/>
    </source>
</evidence>
<evidence type="ECO:0000256" key="3">
    <source>
        <dbReference type="ARBA" id="ARBA00009352"/>
    </source>
</evidence>
<dbReference type="GO" id="GO:0005730">
    <property type="term" value="C:nucleolus"/>
    <property type="evidence" value="ECO:0007669"/>
    <property type="project" value="UniProtKB-SubCell"/>
</dbReference>
<dbReference type="PANTHER" id="PTHR12860">
    <property type="entry name" value="SIGNAL RECOGNITION PARTICLE 68 KDA PROTEIN"/>
    <property type="match status" value="1"/>
</dbReference>
<dbReference type="PANTHER" id="PTHR12860:SF0">
    <property type="entry name" value="SIGNAL RECOGNITION PARTICLE SUBUNIT SRP68"/>
    <property type="match status" value="1"/>
</dbReference>
<keyword evidence="7" id="KW-0539">Nucleus</keyword>
<dbReference type="Proteomes" id="UP000799118">
    <property type="component" value="Unassembled WGS sequence"/>
</dbReference>
<evidence type="ECO:0000256" key="9">
    <source>
        <dbReference type="ARBA" id="ARBA00029498"/>
    </source>
</evidence>
<evidence type="ECO:0000256" key="1">
    <source>
        <dbReference type="ARBA" id="ARBA00004496"/>
    </source>
</evidence>
<accession>A0A6A4GK75</accession>
<feature type="compositionally biased region" description="Low complexity" evidence="10">
    <location>
        <begin position="539"/>
        <end position="550"/>
    </location>
</feature>
<evidence type="ECO:0000256" key="4">
    <source>
        <dbReference type="ARBA" id="ARBA00022490"/>
    </source>
</evidence>
<name>A0A6A4GK75_9AGAR</name>
<keyword evidence="8" id="KW-0687">Ribonucleoprotein</keyword>
<feature type="region of interest" description="Disordered" evidence="10">
    <location>
        <begin position="239"/>
        <end position="259"/>
    </location>
</feature>
<evidence type="ECO:0000256" key="6">
    <source>
        <dbReference type="ARBA" id="ARBA00023135"/>
    </source>
</evidence>
<dbReference type="GO" id="GO:0008312">
    <property type="term" value="F:7S RNA binding"/>
    <property type="evidence" value="ECO:0007669"/>
    <property type="project" value="InterPro"/>
</dbReference>
<proteinExistence type="inferred from homology"/>
<feature type="region of interest" description="Disordered" evidence="10">
    <location>
        <begin position="285"/>
        <end position="308"/>
    </location>
</feature>
<comment type="similarity">
    <text evidence="3">Belongs to the SRP68 family.</text>
</comment>
<evidence type="ECO:0000256" key="8">
    <source>
        <dbReference type="ARBA" id="ARBA00023274"/>
    </source>
</evidence>
<dbReference type="GO" id="GO:0030942">
    <property type="term" value="F:endoplasmic reticulum signal peptide binding"/>
    <property type="evidence" value="ECO:0007669"/>
    <property type="project" value="InterPro"/>
</dbReference>
<organism evidence="11 12">
    <name type="scientific">Gymnopus androsaceus JB14</name>
    <dbReference type="NCBI Taxonomy" id="1447944"/>
    <lineage>
        <taxon>Eukaryota</taxon>
        <taxon>Fungi</taxon>
        <taxon>Dikarya</taxon>
        <taxon>Basidiomycota</taxon>
        <taxon>Agaricomycotina</taxon>
        <taxon>Agaricomycetes</taxon>
        <taxon>Agaricomycetidae</taxon>
        <taxon>Agaricales</taxon>
        <taxon>Marasmiineae</taxon>
        <taxon>Omphalotaceae</taxon>
        <taxon>Gymnopus</taxon>
    </lineage>
</organism>
<evidence type="ECO:0000256" key="2">
    <source>
        <dbReference type="ARBA" id="ARBA00004604"/>
    </source>
</evidence>
<keyword evidence="4" id="KW-0963">Cytoplasm</keyword>
<feature type="compositionally biased region" description="Basic and acidic residues" evidence="10">
    <location>
        <begin position="239"/>
        <end position="250"/>
    </location>
</feature>
<feature type="compositionally biased region" description="Polar residues" evidence="10">
    <location>
        <begin position="287"/>
        <end position="301"/>
    </location>
</feature>
<dbReference type="AlphaFoldDB" id="A0A6A4GK75"/>
<evidence type="ECO:0000256" key="10">
    <source>
        <dbReference type="SAM" id="MobiDB-lite"/>
    </source>
</evidence>
<feature type="compositionally biased region" description="Gly residues" evidence="10">
    <location>
        <begin position="576"/>
        <end position="592"/>
    </location>
</feature>
<dbReference type="InterPro" id="IPR038253">
    <property type="entry name" value="SRP68_N_sf"/>
</dbReference>
<evidence type="ECO:0000256" key="7">
    <source>
        <dbReference type="ARBA" id="ARBA00023242"/>
    </source>
</evidence>
<keyword evidence="12" id="KW-1185">Reference proteome</keyword>
<comment type="subcellular location">
    <subcellularLocation>
        <location evidence="1">Cytoplasm</location>
    </subcellularLocation>
    <subcellularLocation>
        <location evidence="2">Nucleus</location>
        <location evidence="2">Nucleolus</location>
    </subcellularLocation>
</comment>
<dbReference type="Gene3D" id="1.10.3450.40">
    <property type="entry name" value="Signal recognition particle, SRP68 subunit, RNA-binding domain"/>
    <property type="match status" value="1"/>
</dbReference>